<name>A0A4R7DAM2_9SPHI</name>
<dbReference type="GO" id="GO:0005886">
    <property type="term" value="C:plasma membrane"/>
    <property type="evidence" value="ECO:0007669"/>
    <property type="project" value="UniProtKB-SubCell"/>
</dbReference>
<gene>
    <name evidence="4" type="ORF">B0I21_101307</name>
</gene>
<dbReference type="OrthoDB" id="5292493at2"/>
<reference evidence="4 5" key="1">
    <citation type="submission" date="2019-03" db="EMBL/GenBank/DDBJ databases">
        <title>Genomic Encyclopedia of Type Strains, Phase III (KMG-III): the genomes of soil and plant-associated and newly described type strains.</title>
        <authorList>
            <person name="Whitman W."/>
        </authorList>
    </citation>
    <scope>NUCLEOTIDE SEQUENCE [LARGE SCALE GENOMIC DNA]</scope>
    <source>
        <strain evidence="4 5">CGMCC 1.12801</strain>
    </source>
</reference>
<keyword evidence="2" id="KW-1003">Cell membrane</keyword>
<keyword evidence="3" id="KW-0472">Membrane</keyword>
<dbReference type="InterPro" id="IPR009722">
    <property type="entry name" value="YjiK/CarP"/>
</dbReference>
<evidence type="ECO:0000313" key="4">
    <source>
        <dbReference type="EMBL" id="TDS17442.1"/>
    </source>
</evidence>
<evidence type="ECO:0000313" key="5">
    <source>
        <dbReference type="Proteomes" id="UP000294752"/>
    </source>
</evidence>
<comment type="subcellular location">
    <subcellularLocation>
        <location evidence="1">Cell membrane</location>
    </subcellularLocation>
</comment>
<evidence type="ECO:0000256" key="1">
    <source>
        <dbReference type="ARBA" id="ARBA00004236"/>
    </source>
</evidence>
<dbReference type="SUPFAM" id="SSF101898">
    <property type="entry name" value="NHL repeat"/>
    <property type="match status" value="1"/>
</dbReference>
<dbReference type="AlphaFoldDB" id="A0A4R7DAM2"/>
<proteinExistence type="predicted"/>
<sequence>MKKSVGFMLIAVGATVLTGSSCRFKGSSAGKPHDSSVAAFPYPIKPDSVFTMPKALKEISGISFDPVRSRTAYAIQDEDAVLFTYDFSRRKVVATSTFGKPGDYEDIATDGRFFYVLKSDGTVYTFPFAPHGNTIQAQEIKGLVPEGEYESIAINPLDRLLYVLCKSCKLDRQQGTLTGYVLKASDDGNLETIDRFSIDVNLITALDPTIKKRIRPSAMTKRVSSDEWYILSSIDRMVLLTDANFKPRKIVRFSHADFEQPEGIAFDQDENLYIGSEAGKTKAGKIYQFNKHR</sequence>
<accession>A0A4R7DAM2</accession>
<dbReference type="Proteomes" id="UP000294752">
    <property type="component" value="Unassembled WGS sequence"/>
</dbReference>
<dbReference type="PROSITE" id="PS51257">
    <property type="entry name" value="PROKAR_LIPOPROTEIN"/>
    <property type="match status" value="1"/>
</dbReference>
<dbReference type="EMBL" id="SNZV01000001">
    <property type="protein sequence ID" value="TDS17442.1"/>
    <property type="molecule type" value="Genomic_DNA"/>
</dbReference>
<evidence type="ECO:0000256" key="3">
    <source>
        <dbReference type="ARBA" id="ARBA00023136"/>
    </source>
</evidence>
<comment type="caution">
    <text evidence="4">The sequence shown here is derived from an EMBL/GenBank/DDBJ whole genome shotgun (WGS) entry which is preliminary data.</text>
</comment>
<dbReference type="Pfam" id="PF06977">
    <property type="entry name" value="SdiA-regulated"/>
    <property type="match status" value="1"/>
</dbReference>
<dbReference type="RefSeq" id="WP_133638556.1">
    <property type="nucleotide sequence ID" value="NZ_SNZV01000001.1"/>
</dbReference>
<keyword evidence="5" id="KW-1185">Reference proteome</keyword>
<organism evidence="4 5">
    <name type="scientific">Sphingobacterium paludis</name>
    <dbReference type="NCBI Taxonomy" id="1476465"/>
    <lineage>
        <taxon>Bacteria</taxon>
        <taxon>Pseudomonadati</taxon>
        <taxon>Bacteroidota</taxon>
        <taxon>Sphingobacteriia</taxon>
        <taxon>Sphingobacteriales</taxon>
        <taxon>Sphingobacteriaceae</taxon>
        <taxon>Sphingobacterium</taxon>
    </lineage>
</organism>
<protein>
    <submittedName>
        <fullName evidence="4">Uncharacterized protein YjiK</fullName>
    </submittedName>
</protein>
<evidence type="ECO:0000256" key="2">
    <source>
        <dbReference type="ARBA" id="ARBA00022475"/>
    </source>
</evidence>